<evidence type="ECO:0000256" key="5">
    <source>
        <dbReference type="ARBA" id="ARBA00022679"/>
    </source>
</evidence>
<feature type="compositionally biased region" description="Low complexity" evidence="14">
    <location>
        <begin position="501"/>
        <end position="510"/>
    </location>
</feature>
<evidence type="ECO:0000313" key="18">
    <source>
        <dbReference type="Proteomes" id="UP000239649"/>
    </source>
</evidence>
<dbReference type="Pfam" id="PF01553">
    <property type="entry name" value="Acyltransferase"/>
    <property type="match status" value="1"/>
</dbReference>
<keyword evidence="18" id="KW-1185">Reference proteome</keyword>
<evidence type="ECO:0000259" key="16">
    <source>
        <dbReference type="SMART" id="SM00563"/>
    </source>
</evidence>
<evidence type="ECO:0000256" key="9">
    <source>
        <dbReference type="ARBA" id="ARBA00023136"/>
    </source>
</evidence>
<accession>A0A2P6V7M5</accession>
<evidence type="ECO:0000256" key="13">
    <source>
        <dbReference type="SAM" id="Coils"/>
    </source>
</evidence>
<feature type="domain" description="Phospholipid/glycerol acyltransferase" evidence="16">
    <location>
        <begin position="80"/>
        <end position="197"/>
    </location>
</feature>
<dbReference type="STRING" id="554055.A0A2P6V7M5"/>
<evidence type="ECO:0000256" key="1">
    <source>
        <dbReference type="ARBA" id="ARBA00004370"/>
    </source>
</evidence>
<feature type="transmembrane region" description="Helical" evidence="15">
    <location>
        <begin position="47"/>
        <end position="64"/>
    </location>
</feature>
<evidence type="ECO:0000256" key="12">
    <source>
        <dbReference type="ARBA" id="ARBA00023315"/>
    </source>
</evidence>
<evidence type="ECO:0000256" key="2">
    <source>
        <dbReference type="ARBA" id="ARBA00005189"/>
    </source>
</evidence>
<dbReference type="AlphaFoldDB" id="A0A2P6V7M5"/>
<evidence type="ECO:0000313" key="17">
    <source>
        <dbReference type="EMBL" id="PSC70078.1"/>
    </source>
</evidence>
<dbReference type="CDD" id="cd07991">
    <property type="entry name" value="LPLAT_LPCAT1-like"/>
    <property type="match status" value="1"/>
</dbReference>
<dbReference type="PANTHER" id="PTHR23063:SF59">
    <property type="entry name" value="ACYLTRANSFERASE"/>
    <property type="match status" value="1"/>
</dbReference>
<dbReference type="EMBL" id="LHPF02000022">
    <property type="protein sequence ID" value="PSC70078.1"/>
    <property type="molecule type" value="Genomic_DNA"/>
</dbReference>
<comment type="pathway">
    <text evidence="2">Lipid metabolism.</text>
</comment>
<comment type="subcellular location">
    <subcellularLocation>
        <location evidence="1">Membrane</location>
    </subcellularLocation>
</comment>
<feature type="region of interest" description="Disordered" evidence="14">
    <location>
        <begin position="487"/>
        <end position="560"/>
    </location>
</feature>
<gene>
    <name evidence="17" type="ORF">C2E20_6553</name>
</gene>
<evidence type="ECO:0000256" key="7">
    <source>
        <dbReference type="ARBA" id="ARBA00022989"/>
    </source>
</evidence>
<feature type="transmembrane region" description="Helical" evidence="15">
    <location>
        <begin position="107"/>
        <end position="127"/>
    </location>
</feature>
<keyword evidence="12 17" id="KW-0012">Acyltransferase</keyword>
<keyword evidence="9 15" id="KW-0472">Membrane</keyword>
<comment type="similarity">
    <text evidence="3">Belongs to the 1-acyl-sn-glycerol-3-phosphate acyltransferase family.</text>
</comment>
<keyword evidence="8" id="KW-0443">Lipid metabolism</keyword>
<feature type="transmembrane region" description="Helical" evidence="15">
    <location>
        <begin position="6"/>
        <end position="26"/>
    </location>
</feature>
<sequence length="560" mass="62276">MAPVVVFKVLLLAAAVPYAWAILWLLMLGHKPQTPMRPFRQLLVRQWIHQWGRFLLFVAGFYYVPVKGWHNMRAAEECRAILVFNHPSYVDAAAIATFFTPSGVSKAGVASIPFIGLFGIALQLFFIERKGSGDKANRHVLKGDAVHAIADRAADRKFPLLALAPEATTKAQPCLLKFRRGAFAAGQPVCPVLLKYSYRHFNPGWGIVNTPFHLYRLMAQLINHLEITVLPPYFPSDEEQKDWALYAENVRSLMGKELGVPLVEEGFAEERQMWRARVGVNLRGTRQRARSPSARHPCSMTSTSALQRLRQGQSSQLLSLVQWASQQQMRGLASDARQAVEFAKKRKGFQGSLSELRKQWAAERQEREAARAAAELAEREARAAAKAQRAEADLQARAARLTEYKAQQAAERELRMAAKAERLKRAELRAEILDVAREERRRALERQSAHWVTPQTLEARIAEALSNPVPLHADLQAHARLQEFGPLTPQSSLERPPTLPPLKLHALPPLTDLPEPGTPRTPTGAAIPPPVCPLAPHGPSGLSVAPAPPRAATPACLRWP</sequence>
<feature type="coiled-coil region" evidence="13">
    <location>
        <begin position="353"/>
        <end position="407"/>
    </location>
</feature>
<dbReference type="InterPro" id="IPR002123">
    <property type="entry name" value="Plipid/glycerol_acylTrfase"/>
</dbReference>
<keyword evidence="4" id="KW-0444">Lipid biosynthesis</keyword>
<dbReference type="InterPro" id="IPR045252">
    <property type="entry name" value="LPCAT1-like"/>
</dbReference>
<keyword evidence="5" id="KW-0808">Transferase</keyword>
<evidence type="ECO:0000256" key="4">
    <source>
        <dbReference type="ARBA" id="ARBA00022516"/>
    </source>
</evidence>
<dbReference type="GO" id="GO:0008374">
    <property type="term" value="F:O-acyltransferase activity"/>
    <property type="evidence" value="ECO:0007669"/>
    <property type="project" value="InterPro"/>
</dbReference>
<reference evidence="17 18" key="1">
    <citation type="journal article" date="2018" name="Plant J.">
        <title>Genome sequences of Chlorella sorokiniana UTEX 1602 and Micractinium conductrix SAG 241.80: implications to maltose excretion by a green alga.</title>
        <authorList>
            <person name="Arriola M.B."/>
            <person name="Velmurugan N."/>
            <person name="Zhang Y."/>
            <person name="Plunkett M.H."/>
            <person name="Hondzo H."/>
            <person name="Barney B.M."/>
        </authorList>
    </citation>
    <scope>NUCLEOTIDE SEQUENCE [LARGE SCALE GENOMIC DNA]</scope>
    <source>
        <strain evidence="17 18">SAG 241.80</strain>
    </source>
</reference>
<name>A0A2P6V7M5_9CHLO</name>
<evidence type="ECO:0000256" key="11">
    <source>
        <dbReference type="ARBA" id="ARBA00023264"/>
    </source>
</evidence>
<keyword evidence="13" id="KW-0175">Coiled coil</keyword>
<dbReference type="OrthoDB" id="272512at2759"/>
<evidence type="ECO:0000256" key="3">
    <source>
        <dbReference type="ARBA" id="ARBA00008655"/>
    </source>
</evidence>
<keyword evidence="6 15" id="KW-0812">Transmembrane</keyword>
<evidence type="ECO:0000256" key="15">
    <source>
        <dbReference type="SAM" id="Phobius"/>
    </source>
</evidence>
<dbReference type="SUPFAM" id="SSF69593">
    <property type="entry name" value="Glycerol-3-phosphate (1)-acyltransferase"/>
    <property type="match status" value="1"/>
</dbReference>
<organism evidence="17 18">
    <name type="scientific">Micractinium conductrix</name>
    <dbReference type="NCBI Taxonomy" id="554055"/>
    <lineage>
        <taxon>Eukaryota</taxon>
        <taxon>Viridiplantae</taxon>
        <taxon>Chlorophyta</taxon>
        <taxon>core chlorophytes</taxon>
        <taxon>Trebouxiophyceae</taxon>
        <taxon>Chlorellales</taxon>
        <taxon>Chlorellaceae</taxon>
        <taxon>Chlorella clade</taxon>
        <taxon>Micractinium</taxon>
    </lineage>
</organism>
<keyword evidence="10" id="KW-0594">Phospholipid biosynthesis</keyword>
<evidence type="ECO:0000256" key="6">
    <source>
        <dbReference type="ARBA" id="ARBA00022692"/>
    </source>
</evidence>
<dbReference type="PANTHER" id="PTHR23063">
    <property type="entry name" value="PHOSPHOLIPID ACYLTRANSFERASE"/>
    <property type="match status" value="1"/>
</dbReference>
<keyword evidence="7 15" id="KW-1133">Transmembrane helix</keyword>
<dbReference type="Proteomes" id="UP000239649">
    <property type="component" value="Unassembled WGS sequence"/>
</dbReference>
<evidence type="ECO:0000256" key="14">
    <source>
        <dbReference type="SAM" id="MobiDB-lite"/>
    </source>
</evidence>
<keyword evidence="11" id="KW-1208">Phospholipid metabolism</keyword>
<dbReference type="GO" id="GO:0008654">
    <property type="term" value="P:phospholipid biosynthetic process"/>
    <property type="evidence" value="ECO:0007669"/>
    <property type="project" value="UniProtKB-KW"/>
</dbReference>
<comment type="caution">
    <text evidence="17">The sequence shown here is derived from an EMBL/GenBank/DDBJ whole genome shotgun (WGS) entry which is preliminary data.</text>
</comment>
<protein>
    <submittedName>
        <fullName evidence="17">Lysophospholipid acyltransferase LPCAT4</fullName>
    </submittedName>
</protein>
<evidence type="ECO:0000256" key="8">
    <source>
        <dbReference type="ARBA" id="ARBA00023098"/>
    </source>
</evidence>
<proteinExistence type="inferred from homology"/>
<dbReference type="GO" id="GO:0016020">
    <property type="term" value="C:membrane"/>
    <property type="evidence" value="ECO:0007669"/>
    <property type="project" value="UniProtKB-SubCell"/>
</dbReference>
<evidence type="ECO:0000256" key="10">
    <source>
        <dbReference type="ARBA" id="ARBA00023209"/>
    </source>
</evidence>
<dbReference type="SMART" id="SM00563">
    <property type="entry name" value="PlsC"/>
    <property type="match status" value="1"/>
</dbReference>